<keyword evidence="1" id="KW-0175">Coiled coil</keyword>
<dbReference type="EMBL" id="KU130130">
    <property type="protein sequence ID" value="AMR58038.1"/>
    <property type="molecule type" value="Genomic_DNA"/>
</dbReference>
<name>A0A142IFN3_9CAUD</name>
<evidence type="ECO:0000313" key="2">
    <source>
        <dbReference type="EMBL" id="AMR58038.1"/>
    </source>
</evidence>
<protein>
    <submittedName>
        <fullName evidence="2">Uncharacterized protein</fullName>
    </submittedName>
</protein>
<sequence>MAKVFKAGDMVKRTSGSWRGVNEGSINKVTSVWCGGIQLEGYADITFDGDNFALYRRPRCSTPRVEFERGQIIIYKYHDGNTYTGKVQDISAHASGTMLGVIRGGDGTYDAVNISDVLSLEIPLPTARFKVGDRVRLVNDDPQYGKSEVRVGDIGRITAVGGPDSEYDQDDLVIEFDKDDDWLGHIDDIEHVDPQPAPLIIMNKPAVPDISVDEAVDKYQTLRKKIADLQIELKTFEQVMLRHNLKPI</sequence>
<evidence type="ECO:0000313" key="3">
    <source>
        <dbReference type="Proteomes" id="UP000230255"/>
    </source>
</evidence>
<organism evidence="2 3">
    <name type="scientific">Pseudomonas phage vB_PsyM_KIL5</name>
    <dbReference type="NCBI Taxonomy" id="1777070"/>
    <lineage>
        <taxon>Viruses</taxon>
        <taxon>Duplodnaviria</taxon>
        <taxon>Heunggongvirae</taxon>
        <taxon>Uroviricota</taxon>
        <taxon>Caudoviricetes</taxon>
        <taxon>Vandenendeviridae</taxon>
        <taxon>Gorskivirinae</taxon>
        <taxon>Flaumdravirus</taxon>
        <taxon>Flaumdravirus KIL4</taxon>
    </lineage>
</organism>
<feature type="coiled-coil region" evidence="1">
    <location>
        <begin position="212"/>
        <end position="239"/>
    </location>
</feature>
<dbReference type="Proteomes" id="UP000230255">
    <property type="component" value="Segment"/>
</dbReference>
<accession>A0A142IFN3</accession>
<gene>
    <name evidence="2" type="ORF">vB_PsyM_KIL5_0147</name>
</gene>
<reference evidence="2 3" key="1">
    <citation type="journal article" date="2016" name="Front. Microbiol.">
        <title>Characterization of Novel Bacteriophages for Biocontrol of Bacterial Blight in Leek Caused by Pseudomonas syringae pv. porri.</title>
        <authorList>
            <person name="Rombouts S."/>
            <person name="Lavigne R."/>
        </authorList>
    </citation>
    <scope>NUCLEOTIDE SEQUENCE [LARGE SCALE GENOMIC DNA]</scope>
</reference>
<proteinExistence type="predicted"/>
<evidence type="ECO:0000256" key="1">
    <source>
        <dbReference type="SAM" id="Coils"/>
    </source>
</evidence>